<dbReference type="InterPro" id="IPR006171">
    <property type="entry name" value="TOPRIM_dom"/>
</dbReference>
<dbReference type="Proteomes" id="UP000279673">
    <property type="component" value="Unassembled WGS sequence"/>
</dbReference>
<evidence type="ECO:0000313" key="4">
    <source>
        <dbReference type="EMBL" id="RLL73047.1"/>
    </source>
</evidence>
<sequence length="315" mass="33961">MKFSLYDHQHHHARHPHAQGTTSDAECITRALGGKWTGCQGIAICPAHDDHHPSLSIAQGDDGRLLMYCYAGCSFPAICGVLRHRGLLDGTGDTLQFPEHERTRQKAEREKAMRKRSALARICWDEAQAIANTPAERYLRRRGITCALPANLRFHPAAWHAQTAQRLPAMIACIDAPRGFAVHRTYLKPDGSAKAAVTPTKTMLGPTRGGAVKLSRGPGPLVVAEGIETALSLACGLLPRSMTLWSALSAPGLSSLHLPASPGHIIIATDGDLPGRKAGDALAMRASALDWTVEMFPAADGRDWNDELLRMKGGV</sequence>
<dbReference type="Pfam" id="PF13362">
    <property type="entry name" value="Toprim_3"/>
    <property type="match status" value="1"/>
</dbReference>
<comment type="caution">
    <text evidence="4">The sequence shown here is derived from an EMBL/GenBank/DDBJ whole genome shotgun (WGS) entry which is preliminary data.</text>
</comment>
<reference evidence="4 5" key="1">
    <citation type="submission" date="2018-10" db="EMBL/GenBank/DDBJ databases">
        <title>Rhodobacter sp . BO-81.</title>
        <authorList>
            <person name="Im W.T."/>
        </authorList>
    </citation>
    <scope>NUCLEOTIDE SEQUENCE [LARGE SCALE GENOMIC DNA]</scope>
    <source>
        <strain evidence="4 5">BO-81</strain>
    </source>
</reference>
<feature type="domain" description="Toprim" evidence="2">
    <location>
        <begin position="221"/>
        <end position="309"/>
    </location>
</feature>
<dbReference type="InterPro" id="IPR034154">
    <property type="entry name" value="TOPRIM_DnaG/twinkle"/>
</dbReference>
<dbReference type="InterPro" id="IPR055570">
    <property type="entry name" value="DUF7146"/>
</dbReference>
<gene>
    <name evidence="4" type="ORF">DYS74_01650</name>
</gene>
<dbReference type="EMBL" id="RCHI01000001">
    <property type="protein sequence ID" value="RLL73047.1"/>
    <property type="molecule type" value="Genomic_DNA"/>
</dbReference>
<evidence type="ECO:0000259" key="3">
    <source>
        <dbReference type="Pfam" id="PF23639"/>
    </source>
</evidence>
<dbReference type="AlphaFoldDB" id="A0A421BXJ1"/>
<evidence type="ECO:0000313" key="5">
    <source>
        <dbReference type="Proteomes" id="UP000279673"/>
    </source>
</evidence>
<keyword evidence="5" id="KW-1185">Reference proteome</keyword>
<protein>
    <submittedName>
        <fullName evidence="4">Uncharacterized protein</fullName>
    </submittedName>
</protein>
<feature type="domain" description="DUF7146" evidence="3">
    <location>
        <begin position="115"/>
        <end position="214"/>
    </location>
</feature>
<dbReference type="RefSeq" id="WP_121530409.1">
    <property type="nucleotide sequence ID" value="NZ_RCHI01000001.1"/>
</dbReference>
<proteinExistence type="predicted"/>
<dbReference type="Pfam" id="PF23639">
    <property type="entry name" value="DUF7146"/>
    <property type="match status" value="1"/>
</dbReference>
<evidence type="ECO:0000259" key="2">
    <source>
        <dbReference type="Pfam" id="PF13362"/>
    </source>
</evidence>
<dbReference type="CDD" id="cd01029">
    <property type="entry name" value="TOPRIM_primases"/>
    <property type="match status" value="1"/>
</dbReference>
<accession>A0A421BXJ1</accession>
<name>A0A421BXJ1_9RHOB</name>
<feature type="region of interest" description="Disordered" evidence="1">
    <location>
        <begin position="1"/>
        <end position="20"/>
    </location>
</feature>
<evidence type="ECO:0000256" key="1">
    <source>
        <dbReference type="SAM" id="MobiDB-lite"/>
    </source>
</evidence>
<organism evidence="4 5">
    <name type="scientific">Paenirhodobacter hankyongi</name>
    <dbReference type="NCBI Taxonomy" id="2294033"/>
    <lineage>
        <taxon>Bacteria</taxon>
        <taxon>Pseudomonadati</taxon>
        <taxon>Pseudomonadota</taxon>
        <taxon>Alphaproteobacteria</taxon>
        <taxon>Rhodobacterales</taxon>
        <taxon>Rhodobacter group</taxon>
        <taxon>Paenirhodobacter</taxon>
    </lineage>
</organism>